<dbReference type="EMBL" id="CAJOBJ010007502">
    <property type="protein sequence ID" value="CAF4087509.1"/>
    <property type="molecule type" value="Genomic_DNA"/>
</dbReference>
<reference evidence="2" key="1">
    <citation type="submission" date="2021-02" db="EMBL/GenBank/DDBJ databases">
        <authorList>
            <person name="Nowell W R."/>
        </authorList>
    </citation>
    <scope>NUCLEOTIDE SEQUENCE</scope>
</reference>
<evidence type="ECO:0000313" key="3">
    <source>
        <dbReference type="Proteomes" id="UP000681720"/>
    </source>
</evidence>
<organism evidence="2 3">
    <name type="scientific">Rotaria magnacalcarata</name>
    <dbReference type="NCBI Taxonomy" id="392030"/>
    <lineage>
        <taxon>Eukaryota</taxon>
        <taxon>Metazoa</taxon>
        <taxon>Spiralia</taxon>
        <taxon>Gnathifera</taxon>
        <taxon>Rotifera</taxon>
        <taxon>Eurotatoria</taxon>
        <taxon>Bdelloidea</taxon>
        <taxon>Philodinida</taxon>
        <taxon>Philodinidae</taxon>
        <taxon>Rotaria</taxon>
    </lineage>
</organism>
<dbReference type="Proteomes" id="UP000681720">
    <property type="component" value="Unassembled WGS sequence"/>
</dbReference>
<accession>A0A8S2Q7S4</accession>
<protein>
    <submittedName>
        <fullName evidence="2">Uncharacterized protein</fullName>
    </submittedName>
</protein>
<gene>
    <name evidence="2" type="ORF">GIL414_LOCUS16416</name>
</gene>
<name>A0A8S2Q7S4_9BILA</name>
<evidence type="ECO:0000256" key="1">
    <source>
        <dbReference type="SAM" id="MobiDB-lite"/>
    </source>
</evidence>
<feature type="region of interest" description="Disordered" evidence="1">
    <location>
        <begin position="21"/>
        <end position="50"/>
    </location>
</feature>
<feature type="compositionally biased region" description="Polar residues" evidence="1">
    <location>
        <begin position="21"/>
        <end position="44"/>
    </location>
</feature>
<feature type="non-terminal residue" evidence="2">
    <location>
        <position position="1"/>
    </location>
</feature>
<proteinExistence type="predicted"/>
<dbReference type="AlphaFoldDB" id="A0A8S2Q7S4"/>
<sequence length="50" mass="5515">MSESIMNVESTVIDGSFTQPLESTRLPQTSNWSPNNTTIRSSKTIPCVTK</sequence>
<evidence type="ECO:0000313" key="2">
    <source>
        <dbReference type="EMBL" id="CAF4087509.1"/>
    </source>
</evidence>
<comment type="caution">
    <text evidence="2">The sequence shown here is derived from an EMBL/GenBank/DDBJ whole genome shotgun (WGS) entry which is preliminary data.</text>
</comment>